<accession>A0A5B8VP74</accession>
<name>A0A5B8VP74_9BACT</name>
<protein>
    <submittedName>
        <fullName evidence="2">Uncharacterized protein</fullName>
    </submittedName>
</protein>
<dbReference type="EMBL" id="CP042434">
    <property type="protein sequence ID" value="QEC73229.1"/>
    <property type="molecule type" value="Genomic_DNA"/>
</dbReference>
<dbReference type="KEGG" id="agi:FSB73_17660"/>
<evidence type="ECO:0000313" key="2">
    <source>
        <dbReference type="EMBL" id="QEC73229.1"/>
    </source>
</evidence>
<sequence length="225" mass="25681">MEQVNLGQLWQEQTSKINQAIALNEQVLQQILGQKAASVTQQFKGFKIRGIIIAILYLFILGSALCYAAVHFNRSASYFMVSVAAIFLINVKALADYIKHLVWANKVDFDGPVIAIQEQLARLELSLFRHTRIMILQLPFWTTFYLSPAWFPAGTSLGWIIFQVTITGLSIFITYWLYKNLRIQNAHYKWVRILIEGAGGKSVYKALAICQQINSYQAMEQSINR</sequence>
<dbReference type="Proteomes" id="UP000321291">
    <property type="component" value="Chromosome"/>
</dbReference>
<feature type="transmembrane region" description="Helical" evidence="1">
    <location>
        <begin position="76"/>
        <end position="95"/>
    </location>
</feature>
<feature type="transmembrane region" description="Helical" evidence="1">
    <location>
        <begin position="133"/>
        <end position="151"/>
    </location>
</feature>
<gene>
    <name evidence="2" type="ORF">FSB73_17660</name>
</gene>
<reference evidence="2 3" key="1">
    <citation type="journal article" date="2017" name="Int. J. Syst. Evol. Microbiol.">
        <title>Arachidicoccus ginsenosidivorans sp. nov., with ginsenoside-converting activity isolated from ginseng cultivating soil.</title>
        <authorList>
            <person name="Siddiqi M.Z."/>
            <person name="Aslam Z."/>
            <person name="Im W.T."/>
        </authorList>
    </citation>
    <scope>NUCLEOTIDE SEQUENCE [LARGE SCALE GENOMIC DNA]</scope>
    <source>
        <strain evidence="2 3">Gsoil 809</strain>
    </source>
</reference>
<dbReference type="AlphaFoldDB" id="A0A5B8VP74"/>
<feature type="transmembrane region" description="Helical" evidence="1">
    <location>
        <begin position="157"/>
        <end position="178"/>
    </location>
</feature>
<organism evidence="2 3">
    <name type="scientific">Arachidicoccus ginsenosidivorans</name>
    <dbReference type="NCBI Taxonomy" id="496057"/>
    <lineage>
        <taxon>Bacteria</taxon>
        <taxon>Pseudomonadati</taxon>
        <taxon>Bacteroidota</taxon>
        <taxon>Chitinophagia</taxon>
        <taxon>Chitinophagales</taxon>
        <taxon>Chitinophagaceae</taxon>
        <taxon>Arachidicoccus</taxon>
    </lineage>
</organism>
<keyword evidence="1" id="KW-1133">Transmembrane helix</keyword>
<dbReference type="RefSeq" id="WP_146785214.1">
    <property type="nucleotide sequence ID" value="NZ_CP042434.1"/>
</dbReference>
<evidence type="ECO:0000313" key="3">
    <source>
        <dbReference type="Proteomes" id="UP000321291"/>
    </source>
</evidence>
<proteinExistence type="predicted"/>
<keyword evidence="3" id="KW-1185">Reference proteome</keyword>
<dbReference type="OrthoDB" id="5706484at2"/>
<feature type="transmembrane region" description="Helical" evidence="1">
    <location>
        <begin position="51"/>
        <end position="70"/>
    </location>
</feature>
<keyword evidence="1" id="KW-0812">Transmembrane</keyword>
<keyword evidence="1" id="KW-0472">Membrane</keyword>
<evidence type="ECO:0000256" key="1">
    <source>
        <dbReference type="SAM" id="Phobius"/>
    </source>
</evidence>